<feature type="transmembrane region" description="Helical" evidence="2">
    <location>
        <begin position="144"/>
        <end position="166"/>
    </location>
</feature>
<reference evidence="3" key="1">
    <citation type="journal article" date="2023" name="BMC Genomics">
        <title>Chromosome-level genome assemblies of Cutaneotrichosporon spp. (Trichosporonales, Basidiomycota) reveal imbalanced evolution between nucleotide sequences and chromosome synteny.</title>
        <authorList>
            <person name="Kobayashi Y."/>
            <person name="Kayamori A."/>
            <person name="Aoki K."/>
            <person name="Shiwa Y."/>
            <person name="Matsutani M."/>
            <person name="Fujita N."/>
            <person name="Sugita T."/>
            <person name="Iwasaki W."/>
            <person name="Tanaka N."/>
            <person name="Takashima M."/>
        </authorList>
    </citation>
    <scope>NUCLEOTIDE SEQUENCE</scope>
    <source>
        <strain evidence="3">HIS016</strain>
    </source>
</reference>
<feature type="compositionally biased region" description="Low complexity" evidence="1">
    <location>
        <begin position="55"/>
        <end position="65"/>
    </location>
</feature>
<evidence type="ECO:0000256" key="2">
    <source>
        <dbReference type="SAM" id="Phobius"/>
    </source>
</evidence>
<dbReference type="EMBL" id="BTCM01000001">
    <property type="protein sequence ID" value="GMK54753.1"/>
    <property type="molecule type" value="Genomic_DNA"/>
</dbReference>
<keyword evidence="2" id="KW-1133">Transmembrane helix</keyword>
<feature type="compositionally biased region" description="Low complexity" evidence="1">
    <location>
        <begin position="24"/>
        <end position="41"/>
    </location>
</feature>
<dbReference type="AlphaFoldDB" id="A0AAD3TQD1"/>
<keyword evidence="2" id="KW-0812">Transmembrane</keyword>
<organism evidence="3 4">
    <name type="scientific">Cutaneotrichosporon spelunceum</name>
    <dbReference type="NCBI Taxonomy" id="1672016"/>
    <lineage>
        <taxon>Eukaryota</taxon>
        <taxon>Fungi</taxon>
        <taxon>Dikarya</taxon>
        <taxon>Basidiomycota</taxon>
        <taxon>Agaricomycotina</taxon>
        <taxon>Tremellomycetes</taxon>
        <taxon>Trichosporonales</taxon>
        <taxon>Trichosporonaceae</taxon>
        <taxon>Cutaneotrichosporon</taxon>
    </lineage>
</organism>
<feature type="compositionally biased region" description="Basic and acidic residues" evidence="1">
    <location>
        <begin position="85"/>
        <end position="107"/>
    </location>
</feature>
<comment type="caution">
    <text evidence="3">The sequence shown here is derived from an EMBL/GenBank/DDBJ whole genome shotgun (WGS) entry which is preliminary data.</text>
</comment>
<gene>
    <name evidence="3" type="ORF">CspeluHIS016_0113390</name>
</gene>
<name>A0AAD3TQD1_9TREE</name>
<keyword evidence="2" id="KW-0472">Membrane</keyword>
<evidence type="ECO:0000313" key="3">
    <source>
        <dbReference type="EMBL" id="GMK54753.1"/>
    </source>
</evidence>
<feature type="region of interest" description="Disordered" evidence="1">
    <location>
        <begin position="1"/>
        <end position="107"/>
    </location>
</feature>
<dbReference type="Proteomes" id="UP001222932">
    <property type="component" value="Unassembled WGS sequence"/>
</dbReference>
<evidence type="ECO:0000256" key="1">
    <source>
        <dbReference type="SAM" id="MobiDB-lite"/>
    </source>
</evidence>
<proteinExistence type="predicted"/>
<accession>A0AAD3TQD1</accession>
<reference evidence="3" key="2">
    <citation type="submission" date="2023-06" db="EMBL/GenBank/DDBJ databases">
        <authorList>
            <person name="Kobayashi Y."/>
            <person name="Kayamori A."/>
            <person name="Aoki K."/>
            <person name="Shiwa Y."/>
            <person name="Fujita N."/>
            <person name="Sugita T."/>
            <person name="Iwasaki W."/>
            <person name="Tanaka N."/>
            <person name="Takashima M."/>
        </authorList>
    </citation>
    <scope>NUCLEOTIDE SEQUENCE</scope>
    <source>
        <strain evidence="3">HIS016</strain>
    </source>
</reference>
<protein>
    <submittedName>
        <fullName evidence="3">Uncharacterized protein</fullName>
    </submittedName>
</protein>
<evidence type="ECO:0000313" key="4">
    <source>
        <dbReference type="Proteomes" id="UP001222932"/>
    </source>
</evidence>
<sequence length="170" mass="17960">MPPPLGFNLPRRTHAPGPSLSLARSRPGPSGPPSVTGSVTSNNSRPASARRVSFPTTLPTTPDPDGSSILLLPVTPVDPGAWAAEHARPSNEEGPSELREEGPAGRRVQFDPDTRVAVFDVEGEEYGEGEGLEGFEKPTREEMVWIVISVLAVTGIGAGAVLATLYDWVL</sequence>
<keyword evidence="4" id="KW-1185">Reference proteome</keyword>